<organism evidence="1">
    <name type="scientific">Anguilla anguilla</name>
    <name type="common">European freshwater eel</name>
    <name type="synonym">Muraena anguilla</name>
    <dbReference type="NCBI Taxonomy" id="7936"/>
    <lineage>
        <taxon>Eukaryota</taxon>
        <taxon>Metazoa</taxon>
        <taxon>Chordata</taxon>
        <taxon>Craniata</taxon>
        <taxon>Vertebrata</taxon>
        <taxon>Euteleostomi</taxon>
        <taxon>Actinopterygii</taxon>
        <taxon>Neopterygii</taxon>
        <taxon>Teleostei</taxon>
        <taxon>Anguilliformes</taxon>
        <taxon>Anguillidae</taxon>
        <taxon>Anguilla</taxon>
    </lineage>
</organism>
<name>A0A0E9XGW5_ANGAN</name>
<proteinExistence type="predicted"/>
<evidence type="ECO:0000313" key="1">
    <source>
        <dbReference type="EMBL" id="JAI01963.1"/>
    </source>
</evidence>
<protein>
    <submittedName>
        <fullName evidence="1">Uncharacterized protein</fullName>
    </submittedName>
</protein>
<sequence>MLARIEIALNETCLPADKKAQAAFGLLDHFGFGKR</sequence>
<dbReference type="EMBL" id="GBXM01006615">
    <property type="protein sequence ID" value="JAI01963.1"/>
    <property type="molecule type" value="Transcribed_RNA"/>
</dbReference>
<reference evidence="1" key="2">
    <citation type="journal article" date="2015" name="Fish Shellfish Immunol.">
        <title>Early steps in the European eel (Anguilla anguilla)-Vibrio vulnificus interaction in the gills: Role of the RtxA13 toxin.</title>
        <authorList>
            <person name="Callol A."/>
            <person name="Pajuelo D."/>
            <person name="Ebbesson L."/>
            <person name="Teles M."/>
            <person name="MacKenzie S."/>
            <person name="Amaro C."/>
        </authorList>
    </citation>
    <scope>NUCLEOTIDE SEQUENCE</scope>
</reference>
<reference evidence="1" key="1">
    <citation type="submission" date="2014-11" db="EMBL/GenBank/DDBJ databases">
        <authorList>
            <person name="Amaro Gonzalez C."/>
        </authorList>
    </citation>
    <scope>NUCLEOTIDE SEQUENCE</scope>
</reference>
<dbReference type="AlphaFoldDB" id="A0A0E9XGW5"/>
<accession>A0A0E9XGW5</accession>